<protein>
    <submittedName>
        <fullName evidence="1">Uncharacterized protein</fullName>
    </submittedName>
</protein>
<reference evidence="1 2" key="1">
    <citation type="submission" date="2024-03" db="EMBL/GenBank/DDBJ databases">
        <title>Bacilli Hybrid Assemblies.</title>
        <authorList>
            <person name="Kovac J."/>
        </authorList>
    </citation>
    <scope>NUCLEOTIDE SEQUENCE [LARGE SCALE GENOMIC DNA]</scope>
    <source>
        <strain evidence="1 2">FSL M8-0022</strain>
    </source>
</reference>
<keyword evidence="2" id="KW-1185">Reference proteome</keyword>
<evidence type="ECO:0000313" key="1">
    <source>
        <dbReference type="EMBL" id="MEL3958005.1"/>
    </source>
</evidence>
<sequence length="45" mass="5456">MATRVNLVTIWSRKTPYFGDETKSRHHFEVRNASFWRRDQISSPF</sequence>
<evidence type="ECO:0000313" key="2">
    <source>
        <dbReference type="Proteomes" id="UP001459714"/>
    </source>
</evidence>
<dbReference type="Proteomes" id="UP001459714">
    <property type="component" value="Unassembled WGS sequence"/>
</dbReference>
<organism evidence="1 2">
    <name type="scientific">Caldifermentibacillus hisashii</name>
    <dbReference type="NCBI Taxonomy" id="996558"/>
    <lineage>
        <taxon>Bacteria</taxon>
        <taxon>Bacillati</taxon>
        <taxon>Bacillota</taxon>
        <taxon>Bacilli</taxon>
        <taxon>Bacillales</taxon>
        <taxon>Bacillaceae</taxon>
        <taxon>Caldifermentibacillus</taxon>
    </lineage>
</organism>
<accession>A0ABU9K1U1</accession>
<comment type="caution">
    <text evidence="1">The sequence shown here is derived from an EMBL/GenBank/DDBJ whole genome shotgun (WGS) entry which is preliminary data.</text>
</comment>
<gene>
    <name evidence="1" type="ORF">NST17_12485</name>
</gene>
<proteinExistence type="predicted"/>
<name>A0ABU9K1U1_9BACI</name>
<dbReference type="RefSeq" id="WP_326973280.1">
    <property type="nucleotide sequence ID" value="NZ_CP155471.1"/>
</dbReference>
<dbReference type="EMBL" id="JBBYAK010000001">
    <property type="protein sequence ID" value="MEL3958005.1"/>
    <property type="molecule type" value="Genomic_DNA"/>
</dbReference>